<reference evidence="1 2" key="1">
    <citation type="submission" date="2018-02" db="EMBL/GenBank/DDBJ databases">
        <title>Corynebacterium alimpuense sp. nov., a marine obligate actinomycete isolated from sediments of Valparaiso bay, Chile.</title>
        <authorList>
            <person name="Claverias F."/>
            <person name="Gonzales-Siles L."/>
            <person name="Salva-Serra F."/>
            <person name="Inganaes E."/>
            <person name="Molin K."/>
            <person name="Cumsille A."/>
            <person name="Undabarrena A."/>
            <person name="Couve E."/>
            <person name="Moore E.R.B."/>
            <person name="Gomila M."/>
            <person name="Camara B."/>
        </authorList>
    </citation>
    <scope>NUCLEOTIDE SEQUENCE [LARGE SCALE GENOMIC DNA]</scope>
    <source>
        <strain evidence="1 2">CCUG 69366</strain>
    </source>
</reference>
<protein>
    <submittedName>
        <fullName evidence="1">Uncharacterized protein</fullName>
    </submittedName>
</protein>
<keyword evidence="2" id="KW-1185">Reference proteome</keyword>
<sequence length="200" mass="21506">MNANLLVMPAGPALVKQLAPQDLEGAKLLAKLRELIDALPSATPIDLVGSRASRWITKREGSFGAWGAPEVNVGKGHHLPELIQRYALGKRAEQVEQVRGQLGQPRPGVLTLVAIDGSAGLTPRAPLALLDQAPEVDHWCRQLLAGQLPEIAHNAASLSDAGIIEPELWLELASLQPQRAELINADISLGVGRYVARWEI</sequence>
<gene>
    <name evidence="1" type="ORF">C5L39_02930</name>
</gene>
<dbReference type="OrthoDB" id="4774928at2"/>
<accession>A0A3M8KA54</accession>
<proteinExistence type="predicted"/>
<comment type="caution">
    <text evidence="1">The sequence shown here is derived from an EMBL/GenBank/DDBJ whole genome shotgun (WGS) entry which is preliminary data.</text>
</comment>
<dbReference type="Proteomes" id="UP000266975">
    <property type="component" value="Unassembled WGS sequence"/>
</dbReference>
<organism evidence="1 2">
    <name type="scientific">Corynebacterium alimapuense</name>
    <dbReference type="NCBI Taxonomy" id="1576874"/>
    <lineage>
        <taxon>Bacteria</taxon>
        <taxon>Bacillati</taxon>
        <taxon>Actinomycetota</taxon>
        <taxon>Actinomycetes</taxon>
        <taxon>Mycobacteriales</taxon>
        <taxon>Corynebacteriaceae</taxon>
        <taxon>Corynebacterium</taxon>
    </lineage>
</organism>
<name>A0A3M8KA54_9CORY</name>
<dbReference type="EMBL" id="PTJO01000003">
    <property type="protein sequence ID" value="RNE49749.1"/>
    <property type="molecule type" value="Genomic_DNA"/>
</dbReference>
<dbReference type="AlphaFoldDB" id="A0A3M8KA54"/>
<evidence type="ECO:0000313" key="2">
    <source>
        <dbReference type="Proteomes" id="UP000266975"/>
    </source>
</evidence>
<evidence type="ECO:0000313" key="1">
    <source>
        <dbReference type="EMBL" id="RNE49749.1"/>
    </source>
</evidence>